<dbReference type="GO" id="GO:0035299">
    <property type="term" value="F:inositol-1,3,4,5,6-pentakisphosphate 2-kinase activity"/>
    <property type="evidence" value="ECO:0007669"/>
    <property type="project" value="UniProtKB-EC"/>
</dbReference>
<feature type="domain" description="Meiotically up-regulated protein Msb1/Mug8" evidence="11">
    <location>
        <begin position="224"/>
        <end position="379"/>
    </location>
</feature>
<comment type="catalytic activity">
    <reaction evidence="1">
        <text>1D-myo-inositol 1,3,4,5,6-pentakisphosphate + ATP = 1D-myo-inositol hexakisphosphate + ADP + H(+)</text>
        <dbReference type="Rhea" id="RHEA:20313"/>
        <dbReference type="ChEBI" id="CHEBI:15378"/>
        <dbReference type="ChEBI" id="CHEBI:30616"/>
        <dbReference type="ChEBI" id="CHEBI:57733"/>
        <dbReference type="ChEBI" id="CHEBI:58130"/>
        <dbReference type="ChEBI" id="CHEBI:456216"/>
        <dbReference type="EC" id="2.7.1.158"/>
    </reaction>
</comment>
<feature type="compositionally biased region" description="Polar residues" evidence="10">
    <location>
        <begin position="22"/>
        <end position="40"/>
    </location>
</feature>
<keyword evidence="13" id="KW-1185">Reference proteome</keyword>
<evidence type="ECO:0000313" key="12">
    <source>
        <dbReference type="EMBL" id="BEI94033.1"/>
    </source>
</evidence>
<dbReference type="InterPro" id="IPR008936">
    <property type="entry name" value="Rho_GTPase_activation_prot"/>
</dbReference>
<dbReference type="RefSeq" id="XP_060459298.1">
    <property type="nucleotide sequence ID" value="XM_060602956.1"/>
</dbReference>
<feature type="region of interest" description="Disordered" evidence="10">
    <location>
        <begin position="1588"/>
        <end position="1695"/>
    </location>
</feature>
<feature type="compositionally biased region" description="Basic and acidic residues" evidence="10">
    <location>
        <begin position="1588"/>
        <end position="1602"/>
    </location>
</feature>
<feature type="region of interest" description="Disordered" evidence="10">
    <location>
        <begin position="1777"/>
        <end position="1903"/>
    </location>
</feature>
<feature type="compositionally biased region" description="Low complexity" evidence="10">
    <location>
        <begin position="528"/>
        <end position="538"/>
    </location>
</feature>
<evidence type="ECO:0000256" key="1">
    <source>
        <dbReference type="ARBA" id="ARBA00001774"/>
    </source>
</evidence>
<keyword evidence="4" id="KW-0808">Transferase</keyword>
<dbReference type="InterPro" id="IPR012965">
    <property type="entry name" value="Msb1/Mug8_dom"/>
</dbReference>
<evidence type="ECO:0000256" key="9">
    <source>
        <dbReference type="ARBA" id="ARBA00030342"/>
    </source>
</evidence>
<dbReference type="EMBL" id="AP028217">
    <property type="protein sequence ID" value="BEI94033.1"/>
    <property type="molecule type" value="Genomic_DNA"/>
</dbReference>
<feature type="region of interest" description="Disordered" evidence="10">
    <location>
        <begin position="506"/>
        <end position="546"/>
    </location>
</feature>
<gene>
    <name evidence="12" type="ORF">CcaverHIS019_0604920</name>
</gene>
<dbReference type="GO" id="GO:0032958">
    <property type="term" value="P:inositol phosphate biosynthetic process"/>
    <property type="evidence" value="ECO:0007669"/>
    <property type="project" value="TreeGrafter"/>
</dbReference>
<evidence type="ECO:0000256" key="3">
    <source>
        <dbReference type="ARBA" id="ARBA00014846"/>
    </source>
</evidence>
<evidence type="ECO:0000256" key="6">
    <source>
        <dbReference type="ARBA" id="ARBA00022777"/>
    </source>
</evidence>
<feature type="region of interest" description="Disordered" evidence="10">
    <location>
        <begin position="1724"/>
        <end position="1751"/>
    </location>
</feature>
<dbReference type="Proteomes" id="UP001233271">
    <property type="component" value="Chromosome 6"/>
</dbReference>
<keyword evidence="6" id="KW-0418">Kinase</keyword>
<proteinExistence type="predicted"/>
<evidence type="ECO:0000313" key="13">
    <source>
        <dbReference type="Proteomes" id="UP001233271"/>
    </source>
</evidence>
<protein>
    <recommendedName>
        <fullName evidence="3">Inositol-pentakisphosphate 2-kinase</fullName>
        <ecNumber evidence="2">2.7.1.158</ecNumber>
    </recommendedName>
    <alternativeName>
        <fullName evidence="9">Inositol-1,3,4,5,6-pentakisphosphate 2-kinase</fullName>
    </alternativeName>
    <alternativeName>
        <fullName evidence="8">Ins(1,3,4,5,6)P5 2-kinase</fullName>
    </alternativeName>
</protein>
<keyword evidence="7" id="KW-0067">ATP-binding</keyword>
<name>A0AA48L8X5_9TREE</name>
<feature type="compositionally biased region" description="Low complexity" evidence="10">
    <location>
        <begin position="2144"/>
        <end position="2154"/>
    </location>
</feature>
<sequence>MVSLFSLFSSKKRPKATDRRPTSPTSPKRTRSVRSPSKPSGQFKADAARRASSEGQGLATKRLKASAATATLSCTTATAQAQASTAGRSGPSHVPPRINISLPFEAQADEIDASLGLDGVGRTPVLTAAERRVLDAQRYTPADLQAVWEWLGPEFATRGAETVGIMLPRRLETSKDRQRQLGSLFILARRPELADKLPSLTSRYPTVPANEAAEAWKSRLVAVAKDTPNPVDLAEVLKTILRRLAGNTRPIIDPTTYIRFVQQEHAASYPRVAYATMLEPHLSKDVVGLLAALFEVVAAVAMHADTNSMSAGRLCHLFGWWLLGAIPDGTTSWNDLYEAYRLAGQRAEHIFYARVRWQTTQQKMPRRLVQLILSYPFGESSASSEHLPLPPASTFPRRVLHVTLGTDSTLPTGTAPEKALGDALIAKLDKGVTAPTWVSIRGQDNAVTLDMVISADSREFLVELAAAKGLDFATPPGSPKRLPDDELLYQPIDGRRRSMSCEIPRLNIAGPESPHRGMVRQSSAINLSPPRASASSPPQWDDFLQSGFSDASNGVSDLSLSLKKPTAPLRLSASSAASGASASASSSSHLQVPKKRIISGGKTTTSYVISAEEIVEMDDGFIHFVEDGQLDPVASASWPRFALVQLAQPLQTPSNPDSVDWLLVTVTKRVVKRPVSIDESMPDLRSPDPLRSFSPSSTTTATSRFSTAFGFSSLANKFRRKSYFAELASHAAPTRSRSLQPIAYKQRESRHVTRSSGASDAPTEYTIGEMGEMVLIPSPTSSPPVSPISPAAFKMDPVLARSAPTDWVYLGEGGAHVIFRYRGTDPALQGRAMRLVKAEGATADAAVRHTWAAELLPQFLPASLLASPLPAIVNETWTRAVVTPTEIMRPAERRAEGRPLADSVDYGRPAQLMDDLTCGVVGEKVLAIEIKPKWGFLPLAQHLTPLESIPIKTRNCRFCLHQHYRGESIEGTVYCPIDLYSGDRPLVRKALDGLWAQWHAHAGDKNNLRVYVDGKKVLPLSAELIPTARDGDLSDGTADFLIPLLEKSGALQQLKQLQSTLDATNISDLARQFSEANPGVEPFAPEFVPEPTAAEITSFAKKYLADPGAGARPNTWTIREREIAFMLSAIFKDCSMIIRAVLRNTGSGYELDEPKSTVKLIDTDLKPLTNMKKWYDLDEKLWRHWAETRGSEEQTVIIPAEPKDSPHHSYRNLTKTVGGTLAAAGGVYVMHGSPNPDESSAHSTASIDAANTALASAIPDPSPMDRADPEQDELEPEIRAALERFSPEGPECTDGQSIEPVAPAPEAPVAIVPAVIVPSPEVQPGVKTEAAAEPKMTAHAEPEAREVTAEVVVEKVEPAAETVELPEPVSEPVAKPVVKVETEEPALEVVASPAAEVVPIASDEKVDDLAEPATKEAAAPVESATLVEEPSSTTDKKAGFIALAATGVAAAAAVASNGTLRSPSTTSATLSPKNIEHSPSSGSLTTPENTLRRKTSDLEGMSRVARISSLFNRRASQTSPVLPTKPLKPAPSPKSPKHEKDKEEGFASRFLKPKKSGVTRTTPTAPVAAAAAATAGVAAAAAIVLKEDKDKSEAPPEVKAETEVEAVPQVVEEPAVKEIAEAAETMEPATEDQPQTTAQDKSGATEETTEPKPTELVAESSPAGEPTLEVSPIPAAESIPVESEPIAGVGVTPPAVGETKEITEAETAPTEVVNEATSVLALASAEPVPETVTESVTEAITEPAVETAPELSKEIKASTGVEPVVAVLPTTEADSEVVASGVAPSPEAPAQVEVPAPDEIAPPAEIPAPASEETSEVKAAETAEASTAAVIFASSPEQATETVELEDAAPATAESEHTALATEPVADEVPSEVSRELSASPRTPAMPIRETFSSVENTPASSYTPARLARQGSLSATKAGQFPRLSAFGDDLRIASPDLANLRQSPPPHTGSPLMDGPMIVPTKSIESPAESPLRKADTAFPRLSAFIDKDTPGIDALRELGESEIPSVPTPIQEESRSLQPSPNVATFAESSAPIKAPPLDAFGITAAPVVTATEVAPNAPPLAPAFDSDASSLQASSEARLKRSASPSPSPHLISTSTEPYEAELSHVAEGPAEPASDESQLLAEGSTIDLNSPIKPKETTTTKVDVTATTPEHVARYESAALPPLPHMRTASVASTVDSLLESDRFATAPASPLSNTPIVSTDSLGFKVDEVREPTTPRAT</sequence>
<dbReference type="PANTHER" id="PTHR14456:SF2">
    <property type="entry name" value="INOSITOL-PENTAKISPHOSPHATE 2-KINASE"/>
    <property type="match status" value="1"/>
</dbReference>
<evidence type="ECO:0000256" key="4">
    <source>
        <dbReference type="ARBA" id="ARBA00022679"/>
    </source>
</evidence>
<dbReference type="GeneID" id="85497903"/>
<dbReference type="PANTHER" id="PTHR14456">
    <property type="entry name" value="INOSITOL POLYPHOSPHATE KINASE 1"/>
    <property type="match status" value="1"/>
</dbReference>
<organism evidence="12 13">
    <name type="scientific">Cutaneotrichosporon cavernicola</name>
    <dbReference type="NCBI Taxonomy" id="279322"/>
    <lineage>
        <taxon>Eukaryota</taxon>
        <taxon>Fungi</taxon>
        <taxon>Dikarya</taxon>
        <taxon>Basidiomycota</taxon>
        <taxon>Agaricomycotina</taxon>
        <taxon>Tremellomycetes</taxon>
        <taxon>Trichosporonales</taxon>
        <taxon>Trichosporonaceae</taxon>
        <taxon>Cutaneotrichosporon</taxon>
    </lineage>
</organism>
<feature type="compositionally biased region" description="Polar residues" evidence="10">
    <location>
        <begin position="1632"/>
        <end position="1642"/>
    </location>
</feature>
<feature type="region of interest" description="Disordered" evidence="10">
    <location>
        <begin position="1939"/>
        <end position="1975"/>
    </location>
</feature>
<evidence type="ECO:0000256" key="7">
    <source>
        <dbReference type="ARBA" id="ARBA00022840"/>
    </source>
</evidence>
<dbReference type="GO" id="GO:0005524">
    <property type="term" value="F:ATP binding"/>
    <property type="evidence" value="ECO:0007669"/>
    <property type="project" value="UniProtKB-KW"/>
</dbReference>
<dbReference type="InterPro" id="IPR043001">
    <property type="entry name" value="IP5_2-K_N_lobe"/>
</dbReference>
<feature type="region of interest" description="Disordered" evidence="10">
    <location>
        <begin position="1455"/>
        <end position="1562"/>
    </location>
</feature>
<feature type="compositionally biased region" description="Polar residues" evidence="10">
    <location>
        <begin position="1891"/>
        <end position="1903"/>
    </location>
</feature>
<dbReference type="KEGG" id="ccac:CcaHIS019_0604920"/>
<feature type="compositionally biased region" description="Polar residues" evidence="10">
    <location>
        <begin position="1509"/>
        <end position="1521"/>
    </location>
</feature>
<feature type="compositionally biased region" description="Basic and acidic residues" evidence="10">
    <location>
        <begin position="1536"/>
        <end position="1546"/>
    </location>
</feature>
<dbReference type="Pfam" id="PF06090">
    <property type="entry name" value="Ins_P5_2-kin"/>
    <property type="match status" value="1"/>
</dbReference>
<evidence type="ECO:0000256" key="5">
    <source>
        <dbReference type="ARBA" id="ARBA00022741"/>
    </source>
</evidence>
<dbReference type="Gene3D" id="3.30.200.110">
    <property type="entry name" value="Inositol-pentakisphosphate 2-kinase, N-lobe"/>
    <property type="match status" value="1"/>
</dbReference>
<evidence type="ECO:0000256" key="8">
    <source>
        <dbReference type="ARBA" id="ARBA00029574"/>
    </source>
</evidence>
<evidence type="ECO:0000256" key="2">
    <source>
        <dbReference type="ARBA" id="ARBA00012023"/>
    </source>
</evidence>
<feature type="compositionally biased region" description="Low complexity" evidence="10">
    <location>
        <begin position="691"/>
        <end position="701"/>
    </location>
</feature>
<feature type="region of interest" description="Disordered" evidence="10">
    <location>
        <begin position="680"/>
        <end position="701"/>
    </location>
</feature>
<evidence type="ECO:0000259" key="11">
    <source>
        <dbReference type="Pfam" id="PF08101"/>
    </source>
</evidence>
<dbReference type="EC" id="2.7.1.158" evidence="2"/>
<keyword evidence="5" id="KW-0547">Nucleotide-binding</keyword>
<evidence type="ECO:0000256" key="10">
    <source>
        <dbReference type="SAM" id="MobiDB-lite"/>
    </source>
</evidence>
<dbReference type="GO" id="GO:0005634">
    <property type="term" value="C:nucleus"/>
    <property type="evidence" value="ECO:0007669"/>
    <property type="project" value="TreeGrafter"/>
</dbReference>
<feature type="region of interest" description="Disordered" evidence="10">
    <location>
        <begin position="1"/>
        <end position="59"/>
    </location>
</feature>
<feature type="compositionally biased region" description="Low complexity" evidence="10">
    <location>
        <begin position="1782"/>
        <end position="1812"/>
    </location>
</feature>
<feature type="region of interest" description="Disordered" evidence="10">
    <location>
        <begin position="2000"/>
        <end position="2027"/>
    </location>
</feature>
<feature type="region of interest" description="Disordered" evidence="10">
    <location>
        <begin position="736"/>
        <end position="763"/>
    </location>
</feature>
<accession>A0AA48L8X5</accession>
<feature type="compositionally biased region" description="Polar residues" evidence="10">
    <location>
        <begin position="1456"/>
        <end position="1489"/>
    </location>
</feature>
<dbReference type="Pfam" id="PF08101">
    <property type="entry name" value="Msb1-Mug8_dom"/>
    <property type="match status" value="1"/>
</dbReference>
<dbReference type="SUPFAM" id="SSF48350">
    <property type="entry name" value="GTPase activation domain, GAP"/>
    <property type="match status" value="1"/>
</dbReference>
<reference evidence="12" key="1">
    <citation type="journal article" date="2023" name="BMC Genomics">
        <title>Chromosome-level genome assemblies of Cutaneotrichosporon spp. (Trichosporonales, Basidiomycota) reveal imbalanced evolution between nucleotide sequences and chromosome synteny.</title>
        <authorList>
            <person name="Kobayashi Y."/>
            <person name="Kayamori A."/>
            <person name="Aoki K."/>
            <person name="Shiwa Y."/>
            <person name="Matsutani M."/>
            <person name="Fujita N."/>
            <person name="Sugita T."/>
            <person name="Iwasaki W."/>
            <person name="Tanaka N."/>
            <person name="Takashima M."/>
        </authorList>
    </citation>
    <scope>NUCLEOTIDE SEQUENCE</scope>
    <source>
        <strain evidence="12">HIS019</strain>
    </source>
</reference>
<dbReference type="Gene3D" id="1.10.555.10">
    <property type="entry name" value="Rho GTPase activation protein"/>
    <property type="match status" value="1"/>
</dbReference>
<dbReference type="InterPro" id="IPR009286">
    <property type="entry name" value="Ins_P5_2-kin"/>
</dbReference>
<feature type="region of interest" description="Disordered" evidence="10">
    <location>
        <begin position="2059"/>
        <end position="2154"/>
    </location>
</feature>